<dbReference type="Pfam" id="PF01418">
    <property type="entry name" value="HTH_6"/>
    <property type="match status" value="1"/>
</dbReference>
<dbReference type="SUPFAM" id="SSF46689">
    <property type="entry name" value="Homeodomain-like"/>
    <property type="match status" value="1"/>
</dbReference>
<dbReference type="PANTHER" id="PTHR30514">
    <property type="entry name" value="GLUCOKINASE"/>
    <property type="match status" value="1"/>
</dbReference>
<dbReference type="RefSeq" id="WP_232367092.1">
    <property type="nucleotide sequence ID" value="NZ_FWXY01000007.1"/>
</dbReference>
<feature type="domain" description="HTH rpiR-type" evidence="1">
    <location>
        <begin position="4"/>
        <end position="80"/>
    </location>
</feature>
<reference evidence="2 3" key="1">
    <citation type="submission" date="2017-04" db="EMBL/GenBank/DDBJ databases">
        <authorList>
            <person name="Afonso C.L."/>
            <person name="Miller P.J."/>
            <person name="Scott M.A."/>
            <person name="Spackman E."/>
            <person name="Goraichik I."/>
            <person name="Dimitrov K.M."/>
            <person name="Suarez D.L."/>
            <person name="Swayne D.E."/>
        </authorList>
    </citation>
    <scope>NUCLEOTIDE SEQUENCE [LARGE SCALE GENOMIC DNA]</scope>
    <source>
        <strain evidence="2 3">DSM 3385</strain>
    </source>
</reference>
<dbReference type="Gene3D" id="1.10.10.10">
    <property type="entry name" value="Winged helix-like DNA-binding domain superfamily/Winged helix DNA-binding domain"/>
    <property type="match status" value="1"/>
</dbReference>
<dbReference type="GO" id="GO:1901135">
    <property type="term" value="P:carbohydrate derivative metabolic process"/>
    <property type="evidence" value="ECO:0007669"/>
    <property type="project" value="InterPro"/>
</dbReference>
<dbReference type="SUPFAM" id="SSF53697">
    <property type="entry name" value="SIS domain"/>
    <property type="match status" value="1"/>
</dbReference>
<dbReference type="Pfam" id="PF01380">
    <property type="entry name" value="SIS"/>
    <property type="match status" value="1"/>
</dbReference>
<dbReference type="InterPro" id="IPR001347">
    <property type="entry name" value="SIS_dom"/>
</dbReference>
<dbReference type="PROSITE" id="PS51071">
    <property type="entry name" value="HTH_RPIR"/>
    <property type="match status" value="1"/>
</dbReference>
<dbReference type="Proteomes" id="UP000192418">
    <property type="component" value="Unassembled WGS sequence"/>
</dbReference>
<dbReference type="InterPro" id="IPR046348">
    <property type="entry name" value="SIS_dom_sf"/>
</dbReference>
<protein>
    <submittedName>
        <fullName evidence="2">Transcriptional regulator, RpiR family</fullName>
    </submittedName>
</protein>
<proteinExistence type="predicted"/>
<evidence type="ECO:0000259" key="1">
    <source>
        <dbReference type="PROSITE" id="PS51071"/>
    </source>
</evidence>
<evidence type="ECO:0000313" key="3">
    <source>
        <dbReference type="Proteomes" id="UP000192418"/>
    </source>
</evidence>
<name>A0A1W2BA30_9BACT</name>
<accession>A0A1W2BA30</accession>
<dbReference type="InterPro" id="IPR047640">
    <property type="entry name" value="RpiR-like"/>
</dbReference>
<dbReference type="InterPro" id="IPR036388">
    <property type="entry name" value="WH-like_DNA-bd_sf"/>
</dbReference>
<gene>
    <name evidence="2" type="ORF">SAMN02746065_107172</name>
</gene>
<dbReference type="PANTHER" id="PTHR30514:SF18">
    <property type="entry name" value="RPIR-FAMILY TRANSCRIPTIONAL REGULATOR"/>
    <property type="match status" value="1"/>
</dbReference>
<sequence length="287" mass="32301">MTSNTVITTILNKLDSLTPKGQIIGNYITQHPTKAVFMTIKELADACKTSEATVIRFIDSCGYKGYSDFQQNLKGFLDTGLSLLERGDLQGINKPGMNRLNNVVLDELSNLQHLYETIDIKKLEGVVNTISENSTVFVTGSRLSYTFSYFLGWSLSRIRKGVYTIKGSDTTSIDLLANAPEKSLVIMIATTRYPNELIKLARFIRREGHTLLLITDNNMCPILQFAQHFLQVPINSIAYIGNTSNMMCTLKYIVQEIASRQGEALEEHQKKLEQVYLENDILFNLQA</sequence>
<evidence type="ECO:0000313" key="2">
    <source>
        <dbReference type="EMBL" id="SMC69630.1"/>
    </source>
</evidence>
<dbReference type="STRING" id="1121400.SAMN02746065_107172"/>
<dbReference type="InterPro" id="IPR000281">
    <property type="entry name" value="HTH_RpiR"/>
</dbReference>
<dbReference type="GO" id="GO:0003700">
    <property type="term" value="F:DNA-binding transcription factor activity"/>
    <property type="evidence" value="ECO:0007669"/>
    <property type="project" value="InterPro"/>
</dbReference>
<dbReference type="Gene3D" id="3.40.50.10490">
    <property type="entry name" value="Glucose-6-phosphate isomerase like protein, domain 1"/>
    <property type="match status" value="1"/>
</dbReference>
<dbReference type="GO" id="GO:0097367">
    <property type="term" value="F:carbohydrate derivative binding"/>
    <property type="evidence" value="ECO:0007669"/>
    <property type="project" value="InterPro"/>
</dbReference>
<dbReference type="EMBL" id="FWXY01000007">
    <property type="protein sequence ID" value="SMC69630.1"/>
    <property type="molecule type" value="Genomic_DNA"/>
</dbReference>
<dbReference type="AlphaFoldDB" id="A0A1W2BA30"/>
<dbReference type="GO" id="GO:0003677">
    <property type="term" value="F:DNA binding"/>
    <property type="evidence" value="ECO:0007669"/>
    <property type="project" value="InterPro"/>
</dbReference>
<organism evidence="2 3">
    <name type="scientific">Desulfocicer vacuolatum DSM 3385</name>
    <dbReference type="NCBI Taxonomy" id="1121400"/>
    <lineage>
        <taxon>Bacteria</taxon>
        <taxon>Pseudomonadati</taxon>
        <taxon>Thermodesulfobacteriota</taxon>
        <taxon>Desulfobacteria</taxon>
        <taxon>Desulfobacterales</taxon>
        <taxon>Desulfobacteraceae</taxon>
        <taxon>Desulfocicer</taxon>
    </lineage>
</organism>
<keyword evidence="3" id="KW-1185">Reference proteome</keyword>
<dbReference type="InterPro" id="IPR009057">
    <property type="entry name" value="Homeodomain-like_sf"/>
</dbReference>